<evidence type="ECO:0000256" key="4">
    <source>
        <dbReference type="ARBA" id="ARBA00022960"/>
    </source>
</evidence>
<evidence type="ECO:0000259" key="8">
    <source>
        <dbReference type="PROSITE" id="PS52029"/>
    </source>
</evidence>
<dbReference type="CDD" id="cd16913">
    <property type="entry name" value="YkuD_like"/>
    <property type="match status" value="1"/>
</dbReference>
<dbReference type="Proteomes" id="UP001595885">
    <property type="component" value="Unassembled WGS sequence"/>
</dbReference>
<evidence type="ECO:0000256" key="6">
    <source>
        <dbReference type="ARBA" id="ARBA00023316"/>
    </source>
</evidence>
<organism evidence="9 10">
    <name type="scientific">Flavobacterium ponti</name>
    <dbReference type="NCBI Taxonomy" id="665133"/>
    <lineage>
        <taxon>Bacteria</taxon>
        <taxon>Pseudomonadati</taxon>
        <taxon>Bacteroidota</taxon>
        <taxon>Flavobacteriia</taxon>
        <taxon>Flavobacteriales</taxon>
        <taxon>Flavobacteriaceae</taxon>
        <taxon>Flavobacterium</taxon>
    </lineage>
</organism>
<dbReference type="SUPFAM" id="SSF141523">
    <property type="entry name" value="L,D-transpeptidase catalytic domain-like"/>
    <property type="match status" value="1"/>
</dbReference>
<evidence type="ECO:0000313" key="10">
    <source>
        <dbReference type="Proteomes" id="UP001595885"/>
    </source>
</evidence>
<proteinExistence type="inferred from homology"/>
<dbReference type="PANTHER" id="PTHR30582:SF2">
    <property type="entry name" value="L,D-TRANSPEPTIDASE YCIB-RELATED"/>
    <property type="match status" value="1"/>
</dbReference>
<comment type="similarity">
    <text evidence="2">Belongs to the YkuD family.</text>
</comment>
<protein>
    <submittedName>
        <fullName evidence="9">L,D-transpeptidase</fullName>
        <ecNumber evidence="9">2.-.-.-</ecNumber>
    </submittedName>
</protein>
<gene>
    <name evidence="9" type="ORF">ACFO3U_02220</name>
</gene>
<keyword evidence="5 7" id="KW-0573">Peptidoglycan synthesis</keyword>
<keyword evidence="10" id="KW-1185">Reference proteome</keyword>
<dbReference type="PROSITE" id="PS52029">
    <property type="entry name" value="LD_TPASE"/>
    <property type="match status" value="1"/>
</dbReference>
<accession>A0ABV9P0X8</accession>
<dbReference type="GO" id="GO:0016740">
    <property type="term" value="F:transferase activity"/>
    <property type="evidence" value="ECO:0007669"/>
    <property type="project" value="UniProtKB-KW"/>
</dbReference>
<dbReference type="Gene3D" id="2.40.440.10">
    <property type="entry name" value="L,D-transpeptidase catalytic domain-like"/>
    <property type="match status" value="1"/>
</dbReference>
<dbReference type="RefSeq" id="WP_379738009.1">
    <property type="nucleotide sequence ID" value="NZ_JBHSGW010000001.1"/>
</dbReference>
<keyword evidence="4 7" id="KW-0133">Cell shape</keyword>
<dbReference type="EC" id="2.-.-.-" evidence="9"/>
<feature type="domain" description="L,D-TPase catalytic" evidence="8">
    <location>
        <begin position="107"/>
        <end position="229"/>
    </location>
</feature>
<feature type="active site" description="Nucleophile" evidence="7">
    <location>
        <position position="193"/>
    </location>
</feature>
<evidence type="ECO:0000313" key="9">
    <source>
        <dbReference type="EMBL" id="MFC4738801.1"/>
    </source>
</evidence>
<comment type="pathway">
    <text evidence="1 7">Cell wall biogenesis; peptidoglycan biosynthesis.</text>
</comment>
<dbReference type="InterPro" id="IPR005490">
    <property type="entry name" value="LD_TPept_cat_dom"/>
</dbReference>
<evidence type="ECO:0000256" key="1">
    <source>
        <dbReference type="ARBA" id="ARBA00004752"/>
    </source>
</evidence>
<evidence type="ECO:0000256" key="2">
    <source>
        <dbReference type="ARBA" id="ARBA00005992"/>
    </source>
</evidence>
<dbReference type="PANTHER" id="PTHR30582">
    <property type="entry name" value="L,D-TRANSPEPTIDASE"/>
    <property type="match status" value="1"/>
</dbReference>
<feature type="active site" description="Proton donor/acceptor" evidence="7">
    <location>
        <position position="180"/>
    </location>
</feature>
<dbReference type="Pfam" id="PF03734">
    <property type="entry name" value="YkuD"/>
    <property type="match status" value="1"/>
</dbReference>
<keyword evidence="6 7" id="KW-0961">Cell wall biogenesis/degradation</keyword>
<sequence length="279" mass="31957">MKKSIIALSIVTLFLFSCKKESDEPTRKLPERKEPKNVSFTLENSKDWLEKNKDNTKNLDIAYAVNRVDKSNFTKLDSVVIPTDLSGDREFYLPFPFEVSSLDKVDKIILFSYPTQAFATYEYGILTYTGPTSMGSKIHKTPTGLFFTNWKAEETTSTFNDEWELKWNFNIENKEGVGFHEYELPGVPASHSCLRLLEKDAKHMYNWADQWVLANAETVKIKGTPVIVFGSYDFDAPKPWLQLVDNPKALAISESELNSIIKPHLNTILKEQKNRKSAK</sequence>
<dbReference type="InterPro" id="IPR038063">
    <property type="entry name" value="Transpep_catalytic_dom"/>
</dbReference>
<comment type="caution">
    <text evidence="9">The sequence shown here is derived from an EMBL/GenBank/DDBJ whole genome shotgun (WGS) entry which is preliminary data.</text>
</comment>
<reference evidence="10" key="1">
    <citation type="journal article" date="2019" name="Int. J. Syst. Evol. Microbiol.">
        <title>The Global Catalogue of Microorganisms (GCM) 10K type strain sequencing project: providing services to taxonomists for standard genome sequencing and annotation.</title>
        <authorList>
            <consortium name="The Broad Institute Genomics Platform"/>
            <consortium name="The Broad Institute Genome Sequencing Center for Infectious Disease"/>
            <person name="Wu L."/>
            <person name="Ma J."/>
        </authorList>
    </citation>
    <scope>NUCLEOTIDE SEQUENCE [LARGE SCALE GENOMIC DNA]</scope>
    <source>
        <strain evidence="10">CCUG 50349</strain>
    </source>
</reference>
<keyword evidence="3 9" id="KW-0808">Transferase</keyword>
<evidence type="ECO:0000256" key="7">
    <source>
        <dbReference type="PROSITE-ProRule" id="PRU01373"/>
    </source>
</evidence>
<dbReference type="InterPro" id="IPR050979">
    <property type="entry name" value="LD-transpeptidase"/>
</dbReference>
<evidence type="ECO:0000256" key="3">
    <source>
        <dbReference type="ARBA" id="ARBA00022679"/>
    </source>
</evidence>
<dbReference type="EMBL" id="JBHSGW010000001">
    <property type="protein sequence ID" value="MFC4738801.1"/>
    <property type="molecule type" value="Genomic_DNA"/>
</dbReference>
<dbReference type="PROSITE" id="PS51257">
    <property type="entry name" value="PROKAR_LIPOPROTEIN"/>
    <property type="match status" value="1"/>
</dbReference>
<evidence type="ECO:0000256" key="5">
    <source>
        <dbReference type="ARBA" id="ARBA00022984"/>
    </source>
</evidence>
<name>A0ABV9P0X8_9FLAO</name>